<keyword evidence="5" id="KW-0496">Mitochondrion</keyword>
<evidence type="ECO:0008006" key="8">
    <source>
        <dbReference type="Google" id="ProtNLM"/>
    </source>
</evidence>
<dbReference type="InterPro" id="IPR004381">
    <property type="entry name" value="Glycerate_kinase"/>
</dbReference>
<dbReference type="OrthoDB" id="10262596at2759"/>
<dbReference type="GO" id="GO:0008887">
    <property type="term" value="F:glycerate kinase activity"/>
    <property type="evidence" value="ECO:0007669"/>
    <property type="project" value="InterPro"/>
</dbReference>
<reference evidence="5 7" key="2">
    <citation type="submission" date="2018-03" db="EMBL/GenBank/DDBJ databases">
        <authorList>
            <person name="Fogelqvist J."/>
        </authorList>
    </citation>
    <scope>NUCLEOTIDE SEQUENCE [LARGE SCALE GENOMIC DNA]</scope>
</reference>
<geneLocation type="mitochondrion" evidence="5"/>
<dbReference type="PIRSF" id="PIRSF006078">
    <property type="entry name" value="GlxK"/>
    <property type="match status" value="1"/>
</dbReference>
<keyword evidence="2" id="KW-0808">Transferase</keyword>
<dbReference type="OMA" id="MRVLVCP"/>
<name>A0A0G4J2E3_PLABS</name>
<dbReference type="AlphaFoldDB" id="A0A0G4J2E3"/>
<evidence type="ECO:0000313" key="4">
    <source>
        <dbReference type="EMBL" id="CEP01471.1"/>
    </source>
</evidence>
<organism evidence="4 6">
    <name type="scientific">Plasmodiophora brassicae</name>
    <name type="common">Clubroot disease agent</name>
    <dbReference type="NCBI Taxonomy" id="37360"/>
    <lineage>
        <taxon>Eukaryota</taxon>
        <taxon>Sar</taxon>
        <taxon>Rhizaria</taxon>
        <taxon>Endomyxa</taxon>
        <taxon>Phytomyxea</taxon>
        <taxon>Plasmodiophorida</taxon>
        <taxon>Plasmodiophoridae</taxon>
        <taxon>Plasmodiophora</taxon>
    </lineage>
</organism>
<dbReference type="EMBL" id="CDSF01000112">
    <property type="protein sequence ID" value="CEP01471.1"/>
    <property type="molecule type" value="Genomic_DNA"/>
</dbReference>
<evidence type="ECO:0000313" key="5">
    <source>
        <dbReference type="EMBL" id="SPQ93247.1"/>
    </source>
</evidence>
<evidence type="ECO:0000256" key="1">
    <source>
        <dbReference type="ARBA" id="ARBA00006284"/>
    </source>
</evidence>
<sequence length="388" mass="39748">MRVVVAANALKECVSAGRACEAIASGCERAGAETTRMPLADGGDGSGEILHGAVGGEWRSVDVHGPTGRIVPARYVWNERTRTALIEMARASGLALLTDDEKDPMQTSTTGVGELLLDAASLSPESIIVCVGGSATNDGGAGMAHALGYRFVGDNGEDVTPTGGALRNVRECVAPVDRSAIDAIRRANVTVAVDTDATLVGPRGATAMFARQKGAKQGDVEALERGLGRLASIWKGSAEFGHADLLQVAGAGAAGGLAAGLMAYCGGRLRGGFELIASHVGLDDAVRRADLVITAEGMVDCTAGKVPWEVARVCAGHNVPCAMLTGSLPPGPVLARLERAATAGVFSIAPGPISLQESKERAEALLSTTAAQVVRCFRSGMNRRSALP</sequence>
<accession>A0A0G4J2E3</accession>
<keyword evidence="3" id="KW-0418">Kinase</keyword>
<dbReference type="Gene3D" id="3.40.50.10350">
    <property type="entry name" value="Glycerate kinase, domain 1"/>
    <property type="match status" value="1"/>
</dbReference>
<dbReference type="EMBL" id="OVEO01000001">
    <property type="protein sequence ID" value="SPQ93247.1"/>
    <property type="molecule type" value="Genomic_DNA"/>
</dbReference>
<evidence type="ECO:0000313" key="7">
    <source>
        <dbReference type="Proteomes" id="UP000290189"/>
    </source>
</evidence>
<dbReference type="InterPro" id="IPR018193">
    <property type="entry name" value="Glyc_kinase_flavodox-like_fold"/>
</dbReference>
<dbReference type="Gene3D" id="3.90.1510.10">
    <property type="entry name" value="Glycerate kinase, domain 2"/>
    <property type="match status" value="1"/>
</dbReference>
<dbReference type="InterPro" id="IPR036129">
    <property type="entry name" value="Glycerate_kinase_sf"/>
</dbReference>
<proteinExistence type="inferred from homology"/>
<evidence type="ECO:0000256" key="2">
    <source>
        <dbReference type="ARBA" id="ARBA00022679"/>
    </source>
</evidence>
<dbReference type="GO" id="GO:0031388">
    <property type="term" value="P:organic acid phosphorylation"/>
    <property type="evidence" value="ECO:0007669"/>
    <property type="project" value="InterPro"/>
</dbReference>
<comment type="similarity">
    <text evidence="1">Belongs to the glycerate kinase type-1 family.</text>
</comment>
<keyword evidence="6" id="KW-1185">Reference proteome</keyword>
<dbReference type="InterPro" id="IPR018197">
    <property type="entry name" value="Glycerate_kinase_RE-like"/>
</dbReference>
<reference evidence="4 6" key="1">
    <citation type="submission" date="2015-02" db="EMBL/GenBank/DDBJ databases">
        <authorList>
            <person name="Chooi Y.-H."/>
        </authorList>
    </citation>
    <scope>NUCLEOTIDE SEQUENCE [LARGE SCALE GENOMIC DNA]</scope>
    <source>
        <strain evidence="4">E3</strain>
    </source>
</reference>
<evidence type="ECO:0000256" key="3">
    <source>
        <dbReference type="ARBA" id="ARBA00022777"/>
    </source>
</evidence>
<dbReference type="Proteomes" id="UP000039324">
    <property type="component" value="Unassembled WGS sequence"/>
</dbReference>
<dbReference type="SUPFAM" id="SSF110738">
    <property type="entry name" value="Glycerate kinase I"/>
    <property type="match status" value="1"/>
</dbReference>
<dbReference type="PANTHER" id="PTHR21599:SF0">
    <property type="entry name" value="GLYCERATE KINASE"/>
    <property type="match status" value="1"/>
</dbReference>
<gene>
    <name evidence="4" type="ORF">PBRA_002076</name>
    <name evidence="5" type="ORF">PLBR_LOCUS462</name>
</gene>
<evidence type="ECO:0000313" key="6">
    <source>
        <dbReference type="Proteomes" id="UP000039324"/>
    </source>
</evidence>
<dbReference type="PANTHER" id="PTHR21599">
    <property type="entry name" value="GLYCERATE KINASE"/>
    <property type="match status" value="1"/>
</dbReference>
<dbReference type="Pfam" id="PF02595">
    <property type="entry name" value="Gly_kinase"/>
    <property type="match status" value="1"/>
</dbReference>
<dbReference type="NCBIfam" id="TIGR00045">
    <property type="entry name" value="glycerate kinase"/>
    <property type="match status" value="1"/>
</dbReference>
<dbReference type="STRING" id="37360.A0A0G4J2E3"/>
<dbReference type="Proteomes" id="UP000290189">
    <property type="component" value="Unassembled WGS sequence"/>
</dbReference>
<protein>
    <recommendedName>
        <fullName evidence="8">Glycerate kinase</fullName>
    </recommendedName>
</protein>